<keyword evidence="3 12" id="KW-0808">Transferase</keyword>
<dbReference type="InterPro" id="IPR001538">
    <property type="entry name" value="Man6P_isomerase-2_C"/>
</dbReference>
<feature type="domain" description="MannoseP isomerase/GMP-like beta-helix" evidence="11">
    <location>
        <begin position="300"/>
        <end position="354"/>
    </location>
</feature>
<comment type="caution">
    <text evidence="12">The sequence shown here is derived from an EMBL/GenBank/DDBJ whole genome shotgun (WGS) entry which is preliminary data.</text>
</comment>
<dbReference type="Proteomes" id="UP000537592">
    <property type="component" value="Unassembled WGS sequence"/>
</dbReference>
<dbReference type="InterPro" id="IPR029044">
    <property type="entry name" value="Nucleotide-diphossugar_trans"/>
</dbReference>
<dbReference type="InterPro" id="IPR006375">
    <property type="entry name" value="Man1P_GuaTrfase/Man6P_Isoase"/>
</dbReference>
<dbReference type="FunFam" id="2.60.120.10:FF:000032">
    <property type="entry name" value="Mannose-1-phosphate guanylyltransferase/mannose-6-phosphate isomerase"/>
    <property type="match status" value="1"/>
</dbReference>
<dbReference type="GO" id="GO:0009298">
    <property type="term" value="P:GDP-mannose biosynthetic process"/>
    <property type="evidence" value="ECO:0007669"/>
    <property type="project" value="TreeGrafter"/>
</dbReference>
<dbReference type="Pfam" id="PF01050">
    <property type="entry name" value="MannoseP_isomer"/>
    <property type="match status" value="1"/>
</dbReference>
<dbReference type="FunFam" id="3.90.550.10:FF:000046">
    <property type="entry name" value="Mannose-1-phosphate guanylyltransferase (GDP)"/>
    <property type="match status" value="1"/>
</dbReference>
<dbReference type="GO" id="GO:0016853">
    <property type="term" value="F:isomerase activity"/>
    <property type="evidence" value="ECO:0007669"/>
    <property type="project" value="UniProtKB-KW"/>
</dbReference>
<evidence type="ECO:0000256" key="4">
    <source>
        <dbReference type="ARBA" id="ARBA00022695"/>
    </source>
</evidence>
<dbReference type="PANTHER" id="PTHR46390:SF1">
    <property type="entry name" value="MANNOSE-1-PHOSPHATE GUANYLYLTRANSFERASE"/>
    <property type="match status" value="1"/>
</dbReference>
<gene>
    <name evidence="12" type="ORF">FHS81_000956</name>
</gene>
<accession>A0A7W5Z2G1</accession>
<keyword evidence="6" id="KW-0342">GTP-binding</keyword>
<reference evidence="12 13" key="1">
    <citation type="submission" date="2020-08" db="EMBL/GenBank/DDBJ databases">
        <title>Genomic Encyclopedia of Type Strains, Phase IV (KMG-IV): sequencing the most valuable type-strain genomes for metagenomic binning, comparative biology and taxonomic classification.</title>
        <authorList>
            <person name="Goeker M."/>
        </authorList>
    </citation>
    <scope>NUCLEOTIDE SEQUENCE [LARGE SCALE GENOMIC DNA]</scope>
    <source>
        <strain evidence="12 13">DSM 28760</strain>
    </source>
</reference>
<dbReference type="EMBL" id="JACICC010000002">
    <property type="protein sequence ID" value="MBB3808886.1"/>
    <property type="molecule type" value="Genomic_DNA"/>
</dbReference>
<keyword evidence="5" id="KW-0547">Nucleotide-binding</keyword>
<dbReference type="GO" id="GO:0000271">
    <property type="term" value="P:polysaccharide biosynthetic process"/>
    <property type="evidence" value="ECO:0007669"/>
    <property type="project" value="InterPro"/>
</dbReference>
<dbReference type="InterPro" id="IPR005835">
    <property type="entry name" value="NTP_transferase_dom"/>
</dbReference>
<dbReference type="InterPro" id="IPR011051">
    <property type="entry name" value="RmlC_Cupin_sf"/>
</dbReference>
<dbReference type="InterPro" id="IPR051161">
    <property type="entry name" value="Mannose-6P_isomerase_type2"/>
</dbReference>
<dbReference type="InterPro" id="IPR014710">
    <property type="entry name" value="RmlC-like_jellyroll"/>
</dbReference>
<comment type="catalytic activity">
    <reaction evidence="7">
        <text>alpha-D-mannose 1-phosphate + GTP + H(+) = GDP-alpha-D-mannose + diphosphate</text>
        <dbReference type="Rhea" id="RHEA:15229"/>
        <dbReference type="ChEBI" id="CHEBI:15378"/>
        <dbReference type="ChEBI" id="CHEBI:33019"/>
        <dbReference type="ChEBI" id="CHEBI:37565"/>
        <dbReference type="ChEBI" id="CHEBI:57527"/>
        <dbReference type="ChEBI" id="CHEBI:58409"/>
        <dbReference type="EC" id="2.7.7.13"/>
    </reaction>
</comment>
<evidence type="ECO:0000256" key="7">
    <source>
        <dbReference type="ARBA" id="ARBA00047343"/>
    </source>
</evidence>
<evidence type="ECO:0000256" key="1">
    <source>
        <dbReference type="ARBA" id="ARBA00006115"/>
    </source>
</evidence>
<dbReference type="CDD" id="cd02213">
    <property type="entry name" value="cupin_PMI_typeII_C"/>
    <property type="match status" value="1"/>
</dbReference>
<dbReference type="Gene3D" id="3.90.550.10">
    <property type="entry name" value="Spore Coat Polysaccharide Biosynthesis Protein SpsA, Chain A"/>
    <property type="match status" value="1"/>
</dbReference>
<sequence length="483" mass="52754">MSTINQRITPVILSGGTGTRLWPLSREAFPKQLLPLAGERSMLQETVLRVADRALFNAPVIIANVEHRFVIAEQLRALGLTDATIVLEPEGRNTTAAAAVAALLEARRDPQGLVLLLAADHVVQDAEALSASVRNSLPAAQAGRFVLFGIQPTSPATGYGYIQRSDTQTEVPGVFSVQRFVEKPDASTAVTYVESGDYLWNSGIFLLPASPFLKELERLAPDVLSAATESLDKAREDLDFIRLDEGSFARSPSIAVDYAVMEKTDLAVVTPTDCGWTDVGSWSALWAIGKQDVSGNVLVGDVVAEDVSGSYLRGEGQLIAALGVEDLVVIATPDVVLVTRKDRDQDVKKLVEILRKDGHAAATQTVQMHRPWGYYQSIHTGERFQVKRITVNPGAKLSLQKHFHRAEHWVVVNGTALVTRDSEQILLRENESIFLPLGCVHRLENPGKLPLNLIEVQSGPYLGEDDIVRFEDIYARAEDKPVG</sequence>
<dbReference type="RefSeq" id="WP_183750911.1">
    <property type="nucleotide sequence ID" value="NZ_JACICC010000002.1"/>
</dbReference>
<dbReference type="Gene3D" id="2.60.120.10">
    <property type="entry name" value="Jelly Rolls"/>
    <property type="match status" value="1"/>
</dbReference>
<organism evidence="12 13">
    <name type="scientific">Pseudochelatococcus contaminans</name>
    <dbReference type="NCBI Taxonomy" id="1538103"/>
    <lineage>
        <taxon>Bacteria</taxon>
        <taxon>Pseudomonadati</taxon>
        <taxon>Pseudomonadota</taxon>
        <taxon>Alphaproteobacteria</taxon>
        <taxon>Hyphomicrobiales</taxon>
        <taxon>Chelatococcaceae</taxon>
        <taxon>Pseudochelatococcus</taxon>
    </lineage>
</organism>
<proteinExistence type="inferred from homology"/>
<evidence type="ECO:0000256" key="2">
    <source>
        <dbReference type="ARBA" id="ARBA00012387"/>
    </source>
</evidence>
<dbReference type="AlphaFoldDB" id="A0A7W5Z2G1"/>
<dbReference type="SUPFAM" id="SSF53448">
    <property type="entry name" value="Nucleotide-diphospho-sugar transferases"/>
    <property type="match status" value="1"/>
</dbReference>
<dbReference type="InterPro" id="IPR054566">
    <property type="entry name" value="ManC/GMP-like_b-helix"/>
</dbReference>
<feature type="domain" description="Nucleotidyl transferase" evidence="9">
    <location>
        <begin position="10"/>
        <end position="292"/>
    </location>
</feature>
<dbReference type="Pfam" id="PF00483">
    <property type="entry name" value="NTP_transferase"/>
    <property type="match status" value="1"/>
</dbReference>
<comment type="similarity">
    <text evidence="1 8">Belongs to the mannose-6-phosphate isomerase type 2 family.</text>
</comment>
<dbReference type="GO" id="GO:0005525">
    <property type="term" value="F:GTP binding"/>
    <property type="evidence" value="ECO:0007669"/>
    <property type="project" value="UniProtKB-KW"/>
</dbReference>
<evidence type="ECO:0000256" key="5">
    <source>
        <dbReference type="ARBA" id="ARBA00022741"/>
    </source>
</evidence>
<keyword evidence="12" id="KW-0413">Isomerase</keyword>
<dbReference type="NCBIfam" id="TIGR01479">
    <property type="entry name" value="GMP_PMI"/>
    <property type="match status" value="1"/>
</dbReference>
<evidence type="ECO:0000256" key="8">
    <source>
        <dbReference type="RuleBase" id="RU004190"/>
    </source>
</evidence>
<dbReference type="PANTHER" id="PTHR46390">
    <property type="entry name" value="MANNOSE-1-PHOSPHATE GUANYLYLTRANSFERASE"/>
    <property type="match status" value="1"/>
</dbReference>
<dbReference type="SUPFAM" id="SSF51182">
    <property type="entry name" value="RmlC-like cupins"/>
    <property type="match status" value="1"/>
</dbReference>
<dbReference type="CDD" id="cd02509">
    <property type="entry name" value="GDP-M1P_Guanylyltransferase"/>
    <property type="match status" value="1"/>
</dbReference>
<keyword evidence="4 12" id="KW-0548">Nucleotidyltransferase</keyword>
<dbReference type="Pfam" id="PF22640">
    <property type="entry name" value="ManC_GMP_beta-helix"/>
    <property type="match status" value="1"/>
</dbReference>
<dbReference type="InterPro" id="IPR049577">
    <property type="entry name" value="GMPP_N"/>
</dbReference>
<dbReference type="GO" id="GO:0004475">
    <property type="term" value="F:mannose-1-phosphate guanylyltransferase (GTP) activity"/>
    <property type="evidence" value="ECO:0007669"/>
    <property type="project" value="UniProtKB-EC"/>
</dbReference>
<protein>
    <recommendedName>
        <fullName evidence="2">mannose-1-phosphate guanylyltransferase</fullName>
        <ecNumber evidence="2">2.7.7.13</ecNumber>
    </recommendedName>
</protein>
<evidence type="ECO:0000256" key="6">
    <source>
        <dbReference type="ARBA" id="ARBA00023134"/>
    </source>
</evidence>
<name>A0A7W5Z2G1_9HYPH</name>
<keyword evidence="13" id="KW-1185">Reference proteome</keyword>
<evidence type="ECO:0000259" key="10">
    <source>
        <dbReference type="Pfam" id="PF01050"/>
    </source>
</evidence>
<feature type="domain" description="Mannose-6-phosphate isomerase type II C-terminal" evidence="10">
    <location>
        <begin position="361"/>
        <end position="472"/>
    </location>
</feature>
<evidence type="ECO:0000259" key="9">
    <source>
        <dbReference type="Pfam" id="PF00483"/>
    </source>
</evidence>
<evidence type="ECO:0000256" key="3">
    <source>
        <dbReference type="ARBA" id="ARBA00022679"/>
    </source>
</evidence>
<dbReference type="EC" id="2.7.7.13" evidence="2"/>
<evidence type="ECO:0000313" key="12">
    <source>
        <dbReference type="EMBL" id="MBB3808886.1"/>
    </source>
</evidence>
<evidence type="ECO:0000259" key="11">
    <source>
        <dbReference type="Pfam" id="PF22640"/>
    </source>
</evidence>
<evidence type="ECO:0000313" key="13">
    <source>
        <dbReference type="Proteomes" id="UP000537592"/>
    </source>
</evidence>